<dbReference type="InterPro" id="IPR000873">
    <property type="entry name" value="AMP-dep_synth/lig_dom"/>
</dbReference>
<reference evidence="3 4" key="1">
    <citation type="submission" date="2021-07" db="EMBL/GenBank/DDBJ databases">
        <title>Isolation and characterization of bacteria from a gold mining with a capacity of golden bioaccumulation.</title>
        <authorList>
            <person name="Yang X.J."/>
        </authorList>
    </citation>
    <scope>NUCLEOTIDE SEQUENCE [LARGE SCALE GENOMIC DNA]</scope>
    <source>
        <strain evidence="3 4">Au29</strain>
    </source>
</reference>
<dbReference type="Pfam" id="PF13193">
    <property type="entry name" value="AMP-binding_C"/>
    <property type="match status" value="1"/>
</dbReference>
<keyword evidence="4" id="KW-1185">Reference proteome</keyword>
<dbReference type="RefSeq" id="WP_219353703.1">
    <property type="nucleotide sequence ID" value="NZ_CP080034.1"/>
</dbReference>
<sequence>MIPLQQVWPDDLAAHYREKGYWRGETFSDLLRNCAADQSDRLAVVGEDARWTYAELLERAETAAAGFLALGLKPGDRVVVQLPNLAEFLSVVFGLFRAQLIPVYALPAHRLTEIVHFARKSEAAAYVIADRREGFDYRALARQVQAEVPAVRDVVVVGEAEEFVAFDSFRADLSLLPTTDADPSKVAFLQISGGSTGLSKLIPRTHDDYLYSVRDSAVISGLSADSVYLTALPAAHNFPMSSPGYLGAICVGATVVMAPSPSPDVCFPLIAREGVTITGLVPPLALLWMQAAANTAHDISSLEVLLVGGAKFLPEAARRVRRELNCTLQQVFGMAEGLVNYTRLDDPEHLIVETQGRPISPDDEVRIVDDQDVPVAEGEIGNLLTRGPYTIRAYHNDDAANARSFTDDGFYRTGDVVRRTPEGYLVVMGRATDHINRAGEKISAEEVEDHLLAHPAVFDAAVVSTPDDYLGERTCAFIIPNGPAPRGVEIKAWMRKRDIAEFKVPDQIVFVEDFAITAVGKISRRELRAALRQRLLGAAKGETA</sequence>
<evidence type="ECO:0000313" key="3">
    <source>
        <dbReference type="EMBL" id="QYC11046.1"/>
    </source>
</evidence>
<dbReference type="PANTHER" id="PTHR43767:SF1">
    <property type="entry name" value="NONRIBOSOMAL PEPTIDE SYNTHASE PES1 (EUROFUNG)-RELATED"/>
    <property type="match status" value="1"/>
</dbReference>
<dbReference type="PROSITE" id="PS00455">
    <property type="entry name" value="AMP_BINDING"/>
    <property type="match status" value="1"/>
</dbReference>
<dbReference type="InterPro" id="IPR020845">
    <property type="entry name" value="AMP-binding_CS"/>
</dbReference>
<protein>
    <submittedName>
        <fullName evidence="3">AMP-binding protein</fullName>
    </submittedName>
</protein>
<dbReference type="GeneID" id="94374271"/>
<proteinExistence type="predicted"/>
<dbReference type="Pfam" id="PF00501">
    <property type="entry name" value="AMP-binding"/>
    <property type="match status" value="1"/>
</dbReference>
<dbReference type="InterPro" id="IPR050237">
    <property type="entry name" value="ATP-dep_AMP-bd_enzyme"/>
</dbReference>
<name>A0ABX8TIQ0_9CAUL</name>
<feature type="domain" description="AMP-dependent synthetase/ligase" evidence="1">
    <location>
        <begin position="33"/>
        <end position="395"/>
    </location>
</feature>
<evidence type="ECO:0000259" key="1">
    <source>
        <dbReference type="Pfam" id="PF00501"/>
    </source>
</evidence>
<evidence type="ECO:0000259" key="2">
    <source>
        <dbReference type="Pfam" id="PF13193"/>
    </source>
</evidence>
<dbReference type="InterPro" id="IPR025110">
    <property type="entry name" value="AMP-bd_C"/>
</dbReference>
<evidence type="ECO:0000313" key="4">
    <source>
        <dbReference type="Proteomes" id="UP000824334"/>
    </source>
</evidence>
<gene>
    <name evidence="3" type="ORF">KWG56_03275</name>
</gene>
<dbReference type="Proteomes" id="UP000824334">
    <property type="component" value="Chromosome"/>
</dbReference>
<dbReference type="CDD" id="cd05920">
    <property type="entry name" value="23DHB-AMP_lg"/>
    <property type="match status" value="1"/>
</dbReference>
<dbReference type="PANTHER" id="PTHR43767">
    <property type="entry name" value="LONG-CHAIN-FATTY-ACID--COA LIGASE"/>
    <property type="match status" value="1"/>
</dbReference>
<organism evidence="3 4">
    <name type="scientific">Brevundimonas nasdae</name>
    <dbReference type="NCBI Taxonomy" id="172043"/>
    <lineage>
        <taxon>Bacteria</taxon>
        <taxon>Pseudomonadati</taxon>
        <taxon>Pseudomonadota</taxon>
        <taxon>Alphaproteobacteria</taxon>
        <taxon>Caulobacterales</taxon>
        <taxon>Caulobacteraceae</taxon>
        <taxon>Brevundimonas</taxon>
    </lineage>
</organism>
<dbReference type="EMBL" id="CP080034">
    <property type="protein sequence ID" value="QYC11046.1"/>
    <property type="molecule type" value="Genomic_DNA"/>
</dbReference>
<accession>A0ABX8TIQ0</accession>
<feature type="domain" description="AMP-binding enzyme C-terminal" evidence="2">
    <location>
        <begin position="446"/>
        <end position="521"/>
    </location>
</feature>